<keyword evidence="1" id="KW-0472">Membrane</keyword>
<name>A0A511ZB35_9BACL</name>
<feature type="transmembrane region" description="Helical" evidence="1">
    <location>
        <begin position="136"/>
        <end position="153"/>
    </location>
</feature>
<dbReference type="EMBL" id="BJYL01000041">
    <property type="protein sequence ID" value="GEN84613.1"/>
    <property type="molecule type" value="Genomic_DNA"/>
</dbReference>
<feature type="transmembrane region" description="Helical" evidence="1">
    <location>
        <begin position="12"/>
        <end position="31"/>
    </location>
</feature>
<keyword evidence="1" id="KW-1133">Transmembrane helix</keyword>
<dbReference type="AlphaFoldDB" id="A0A511ZB35"/>
<gene>
    <name evidence="2" type="ORF">SLU01_29250</name>
</gene>
<keyword evidence="1" id="KW-0812">Transmembrane</keyword>
<keyword evidence="3" id="KW-1185">Reference proteome</keyword>
<proteinExistence type="predicted"/>
<evidence type="ECO:0000313" key="2">
    <source>
        <dbReference type="EMBL" id="GEN84613.1"/>
    </source>
</evidence>
<sequence>MKGDMRYSYPLWQMGFIVLLIALTTIIGFTADYAKSTDSFIFQFTLEGDSFWYMAAWLAVLVFYMILFKWKLHQHNKRNPDHQMKFTSFKPQEYMADDELFEEVTRRATQKAYSYFTVALPLLATMYLILPIGKFGMLNALLLLAIGQYFVYYRTIRRYMAEDAV</sequence>
<feature type="transmembrane region" description="Helical" evidence="1">
    <location>
        <begin position="112"/>
        <end position="130"/>
    </location>
</feature>
<feature type="transmembrane region" description="Helical" evidence="1">
    <location>
        <begin position="51"/>
        <end position="68"/>
    </location>
</feature>
<evidence type="ECO:0000256" key="1">
    <source>
        <dbReference type="SAM" id="Phobius"/>
    </source>
</evidence>
<protein>
    <recommendedName>
        <fullName evidence="4">DUF3169 domain-containing protein</fullName>
    </recommendedName>
</protein>
<accession>A0A511ZB35</accession>
<dbReference type="OrthoDB" id="2426546at2"/>
<organism evidence="2 3">
    <name type="scientific">Sporosarcina luteola</name>
    <dbReference type="NCBI Taxonomy" id="582850"/>
    <lineage>
        <taxon>Bacteria</taxon>
        <taxon>Bacillati</taxon>
        <taxon>Bacillota</taxon>
        <taxon>Bacilli</taxon>
        <taxon>Bacillales</taxon>
        <taxon>Caryophanaceae</taxon>
        <taxon>Sporosarcina</taxon>
    </lineage>
</organism>
<dbReference type="Proteomes" id="UP000321901">
    <property type="component" value="Unassembled WGS sequence"/>
</dbReference>
<reference evidence="2 3" key="1">
    <citation type="submission" date="2019-07" db="EMBL/GenBank/DDBJ databases">
        <title>Whole genome shotgun sequence of Sporosarcina luteola NBRC 105378.</title>
        <authorList>
            <person name="Hosoyama A."/>
            <person name="Uohara A."/>
            <person name="Ohji S."/>
            <person name="Ichikawa N."/>
        </authorList>
    </citation>
    <scope>NUCLEOTIDE SEQUENCE [LARGE SCALE GENOMIC DNA]</scope>
    <source>
        <strain evidence="2 3">NBRC 105378</strain>
    </source>
</reference>
<comment type="caution">
    <text evidence="2">The sequence shown here is derived from an EMBL/GenBank/DDBJ whole genome shotgun (WGS) entry which is preliminary data.</text>
</comment>
<dbReference type="RefSeq" id="WP_147059617.1">
    <property type="nucleotide sequence ID" value="NZ_BJYL01000041.1"/>
</dbReference>
<evidence type="ECO:0008006" key="4">
    <source>
        <dbReference type="Google" id="ProtNLM"/>
    </source>
</evidence>
<evidence type="ECO:0000313" key="3">
    <source>
        <dbReference type="Proteomes" id="UP000321901"/>
    </source>
</evidence>